<name>N6YVA9_9RHOO</name>
<dbReference type="OrthoDB" id="9789501at2"/>
<evidence type="ECO:0000313" key="3">
    <source>
        <dbReference type="Proteomes" id="UP000013047"/>
    </source>
</evidence>
<dbReference type="AlphaFoldDB" id="N6YVA9"/>
<evidence type="ECO:0000313" key="2">
    <source>
        <dbReference type="EMBL" id="ENO98216.1"/>
    </source>
</evidence>
<evidence type="ECO:0000259" key="1">
    <source>
        <dbReference type="SMART" id="SM00953"/>
    </source>
</evidence>
<sequence>MRIYRIADRRHPIWDGTGAALLGGRWNSPGHPVIYGSLSSACAMLEILAHAGIGRIPGTQQIVIAEVPDENALVERHEQASLPDGWDAEDSGAARQFGDDWLASRRSLVLVVPSVVARLEFNAVVNPAHPDFSRVRVGAPEAVVWDRRLFG</sequence>
<comment type="caution">
    <text evidence="2">The sequence shown here is derived from an EMBL/GenBank/DDBJ whole genome shotgun (WGS) entry which is preliminary data.</text>
</comment>
<dbReference type="RefSeq" id="WP_004357783.1">
    <property type="nucleotide sequence ID" value="NZ_AMXF01000018.1"/>
</dbReference>
<dbReference type="InterPro" id="IPR014914">
    <property type="entry name" value="RES_dom"/>
</dbReference>
<dbReference type="Pfam" id="PF08808">
    <property type="entry name" value="RES"/>
    <property type="match status" value="1"/>
</dbReference>
<proteinExistence type="predicted"/>
<protein>
    <submittedName>
        <fullName evidence="2">RES domain-containing protein</fullName>
    </submittedName>
</protein>
<dbReference type="EMBL" id="AMXF01000018">
    <property type="protein sequence ID" value="ENO98216.1"/>
    <property type="molecule type" value="Genomic_DNA"/>
</dbReference>
<keyword evidence="3" id="KW-1185">Reference proteome</keyword>
<accession>N6YVA9</accession>
<reference evidence="2 3" key="1">
    <citation type="submission" date="2012-09" db="EMBL/GenBank/DDBJ databases">
        <title>Draft Genome Sequences of 6 Strains from Genus Thauera.</title>
        <authorList>
            <person name="Liu B."/>
            <person name="Shapleigh J.P."/>
            <person name="Frostegard A.H."/>
        </authorList>
    </citation>
    <scope>NUCLEOTIDE SEQUENCE [LARGE SCALE GENOMIC DNA]</scope>
    <source>
        <strain evidence="2 3">B4P</strain>
    </source>
</reference>
<gene>
    <name evidence="2" type="ORF">C667_04945</name>
</gene>
<organism evidence="2 3">
    <name type="scientific">Thauera phenylacetica B4P</name>
    <dbReference type="NCBI Taxonomy" id="1234382"/>
    <lineage>
        <taxon>Bacteria</taxon>
        <taxon>Pseudomonadati</taxon>
        <taxon>Pseudomonadota</taxon>
        <taxon>Betaproteobacteria</taxon>
        <taxon>Rhodocyclales</taxon>
        <taxon>Zoogloeaceae</taxon>
        <taxon>Thauera</taxon>
    </lineage>
</organism>
<dbReference type="Proteomes" id="UP000013047">
    <property type="component" value="Unassembled WGS sequence"/>
</dbReference>
<dbReference type="SMART" id="SM00953">
    <property type="entry name" value="RES"/>
    <property type="match status" value="1"/>
</dbReference>
<feature type="domain" description="RES" evidence="1">
    <location>
        <begin position="13"/>
        <end position="139"/>
    </location>
</feature>